<sequence>MNSLSYLNHELEQFPSPEFALTDPNGLLAVGGDLQPKRLLNAYYEGIFPWFNIDDPILWWSPDPRAVFVPGNMKTSRSLLKHLKKQPWRYSINHAFSQVIEGCAAPRSSQDGTWITPEIQEAYLKLHELGKAHSIEVWHQDELIGGLYGLATGQVFCGESMFHTQTNASKAAMLLLHQHLLKQGFKLIDAQVMNPHLATLGATALRRKDFINLLKRFRDLPVAADAWARSEVSLEL</sequence>
<dbReference type="PANTHER" id="PTHR30098">
    <property type="entry name" value="LEUCYL/PHENYLALANYL-TRNA--PROTEIN TRANSFERASE"/>
    <property type="match status" value="1"/>
</dbReference>
<gene>
    <name evidence="4 5" type="primary">aat</name>
    <name evidence="5" type="ORF">K0625_20215</name>
</gene>
<dbReference type="NCBIfam" id="TIGR00667">
    <property type="entry name" value="aat"/>
    <property type="match status" value="1"/>
</dbReference>
<comment type="subcellular location">
    <subcellularLocation>
        <location evidence="4">Cytoplasm</location>
    </subcellularLocation>
</comment>
<keyword evidence="6" id="KW-1185">Reference proteome</keyword>
<comment type="caution">
    <text evidence="5">The sequence shown here is derived from an EMBL/GenBank/DDBJ whole genome shotgun (WGS) entry which is preliminary data.</text>
</comment>
<keyword evidence="1 4" id="KW-0963">Cytoplasm</keyword>
<dbReference type="InterPro" id="IPR016181">
    <property type="entry name" value="Acyl_CoA_acyltransferase"/>
</dbReference>
<keyword evidence="2 4" id="KW-0808">Transferase</keyword>
<comment type="function">
    <text evidence="4">Functions in the N-end rule pathway of protein degradation where it conjugates Leu, Phe and, less efficiently, Met from aminoacyl-tRNAs to the N-termini of proteins containing an N-terminal arginine or lysine.</text>
</comment>
<comment type="similarity">
    <text evidence="4">Belongs to the L/F-transferase family.</text>
</comment>
<evidence type="ECO:0000256" key="2">
    <source>
        <dbReference type="ARBA" id="ARBA00022679"/>
    </source>
</evidence>
<evidence type="ECO:0000313" key="6">
    <source>
        <dbReference type="Proteomes" id="UP001195963"/>
    </source>
</evidence>
<dbReference type="EC" id="2.3.2.6" evidence="4"/>
<name>A0ABS7E8E6_9GAMM</name>
<evidence type="ECO:0000256" key="4">
    <source>
        <dbReference type="HAMAP-Rule" id="MF_00688"/>
    </source>
</evidence>
<dbReference type="SUPFAM" id="SSF55729">
    <property type="entry name" value="Acyl-CoA N-acyltransferases (Nat)"/>
    <property type="match status" value="1"/>
</dbReference>
<dbReference type="EMBL" id="JAHZST010000018">
    <property type="protein sequence ID" value="MBW8185962.1"/>
    <property type="molecule type" value="Genomic_DNA"/>
</dbReference>
<reference evidence="5 6" key="1">
    <citation type="submission" date="2021-07" db="EMBL/GenBank/DDBJ databases">
        <title>Shewanella sp. nov, isolated from SCS.</title>
        <authorList>
            <person name="Cao W.R."/>
        </authorList>
    </citation>
    <scope>NUCLEOTIDE SEQUENCE [LARGE SCALE GENOMIC DNA]</scope>
    <source>
        <strain evidence="5 6">NR704-98</strain>
    </source>
</reference>
<organism evidence="5 6">
    <name type="scientific">Shewanella nanhaiensis</name>
    <dbReference type="NCBI Taxonomy" id="2864872"/>
    <lineage>
        <taxon>Bacteria</taxon>
        <taxon>Pseudomonadati</taxon>
        <taxon>Pseudomonadota</taxon>
        <taxon>Gammaproteobacteria</taxon>
        <taxon>Alteromonadales</taxon>
        <taxon>Shewanellaceae</taxon>
        <taxon>Shewanella</taxon>
    </lineage>
</organism>
<evidence type="ECO:0000256" key="1">
    <source>
        <dbReference type="ARBA" id="ARBA00022490"/>
    </source>
</evidence>
<proteinExistence type="inferred from homology"/>
<dbReference type="PANTHER" id="PTHR30098:SF2">
    <property type="entry name" value="LEUCYL_PHENYLALANYL-TRNA--PROTEIN TRANSFERASE"/>
    <property type="match status" value="1"/>
</dbReference>
<dbReference type="Pfam" id="PF03588">
    <property type="entry name" value="Leu_Phe_trans"/>
    <property type="match status" value="1"/>
</dbReference>
<accession>A0ABS7E8E6</accession>
<dbReference type="InterPro" id="IPR004616">
    <property type="entry name" value="Leu/Phe-tRNA_Trfase"/>
</dbReference>
<dbReference type="Proteomes" id="UP001195963">
    <property type="component" value="Unassembled WGS sequence"/>
</dbReference>
<dbReference type="Gene3D" id="3.40.630.70">
    <property type="entry name" value="Leucyl/phenylalanyl-tRNA-protein transferase, C-terminal domain"/>
    <property type="match status" value="1"/>
</dbReference>
<keyword evidence="3 4" id="KW-0012">Acyltransferase</keyword>
<comment type="catalytic activity">
    <reaction evidence="4">
        <text>N-terminal L-arginyl-[protein] + L-leucyl-tRNA(Leu) = N-terminal L-leucyl-L-arginyl-[protein] + tRNA(Leu) + H(+)</text>
        <dbReference type="Rhea" id="RHEA:50416"/>
        <dbReference type="Rhea" id="RHEA-COMP:9613"/>
        <dbReference type="Rhea" id="RHEA-COMP:9622"/>
        <dbReference type="Rhea" id="RHEA-COMP:12672"/>
        <dbReference type="Rhea" id="RHEA-COMP:12673"/>
        <dbReference type="ChEBI" id="CHEBI:15378"/>
        <dbReference type="ChEBI" id="CHEBI:64719"/>
        <dbReference type="ChEBI" id="CHEBI:78442"/>
        <dbReference type="ChEBI" id="CHEBI:78494"/>
        <dbReference type="ChEBI" id="CHEBI:133044"/>
        <dbReference type="EC" id="2.3.2.6"/>
    </reaction>
</comment>
<dbReference type="InterPro" id="IPR042203">
    <property type="entry name" value="Leu/Phe-tRNA_Trfase_C"/>
</dbReference>
<dbReference type="RefSeq" id="WP_220111306.1">
    <property type="nucleotide sequence ID" value="NZ_JAHZST010000018.1"/>
</dbReference>
<dbReference type="InterPro" id="IPR042221">
    <property type="entry name" value="Leu/Phe-tRNA_Trfase_N"/>
</dbReference>
<dbReference type="GO" id="GO:0008914">
    <property type="term" value="F:leucyl-tRNA--protein transferase activity"/>
    <property type="evidence" value="ECO:0007669"/>
    <property type="project" value="UniProtKB-EC"/>
</dbReference>
<comment type="catalytic activity">
    <reaction evidence="4">
        <text>L-phenylalanyl-tRNA(Phe) + an N-terminal L-alpha-aminoacyl-[protein] = an N-terminal L-phenylalanyl-L-alpha-aminoacyl-[protein] + tRNA(Phe)</text>
        <dbReference type="Rhea" id="RHEA:43632"/>
        <dbReference type="Rhea" id="RHEA-COMP:9668"/>
        <dbReference type="Rhea" id="RHEA-COMP:9699"/>
        <dbReference type="Rhea" id="RHEA-COMP:10636"/>
        <dbReference type="Rhea" id="RHEA-COMP:10637"/>
        <dbReference type="ChEBI" id="CHEBI:78442"/>
        <dbReference type="ChEBI" id="CHEBI:78531"/>
        <dbReference type="ChEBI" id="CHEBI:78597"/>
        <dbReference type="ChEBI" id="CHEBI:83561"/>
        <dbReference type="EC" id="2.3.2.6"/>
    </reaction>
</comment>
<protein>
    <recommendedName>
        <fullName evidence="4">Leucyl/phenylalanyl-tRNA--protein transferase</fullName>
        <ecNumber evidence="4">2.3.2.6</ecNumber>
    </recommendedName>
    <alternativeName>
        <fullName evidence="4">L/F-transferase</fullName>
    </alternativeName>
    <alternativeName>
        <fullName evidence="4">Leucyltransferase</fullName>
    </alternativeName>
    <alternativeName>
        <fullName evidence="4">Phenyalanyltransferase</fullName>
    </alternativeName>
</protein>
<evidence type="ECO:0000256" key="3">
    <source>
        <dbReference type="ARBA" id="ARBA00023315"/>
    </source>
</evidence>
<evidence type="ECO:0000313" key="5">
    <source>
        <dbReference type="EMBL" id="MBW8185962.1"/>
    </source>
</evidence>
<dbReference type="HAMAP" id="MF_00688">
    <property type="entry name" value="Leu_Phe_trans"/>
    <property type="match status" value="1"/>
</dbReference>
<dbReference type="Gene3D" id="3.30.70.3550">
    <property type="entry name" value="Leucyl/phenylalanyl-tRNA-protein transferase, N-terminal domain"/>
    <property type="match status" value="1"/>
</dbReference>
<comment type="catalytic activity">
    <reaction evidence="4">
        <text>N-terminal L-lysyl-[protein] + L-leucyl-tRNA(Leu) = N-terminal L-leucyl-L-lysyl-[protein] + tRNA(Leu) + H(+)</text>
        <dbReference type="Rhea" id="RHEA:12340"/>
        <dbReference type="Rhea" id="RHEA-COMP:9613"/>
        <dbReference type="Rhea" id="RHEA-COMP:9622"/>
        <dbReference type="Rhea" id="RHEA-COMP:12670"/>
        <dbReference type="Rhea" id="RHEA-COMP:12671"/>
        <dbReference type="ChEBI" id="CHEBI:15378"/>
        <dbReference type="ChEBI" id="CHEBI:65249"/>
        <dbReference type="ChEBI" id="CHEBI:78442"/>
        <dbReference type="ChEBI" id="CHEBI:78494"/>
        <dbReference type="ChEBI" id="CHEBI:133043"/>
        <dbReference type="EC" id="2.3.2.6"/>
    </reaction>
</comment>